<dbReference type="Gene3D" id="2.60.40.10">
    <property type="entry name" value="Immunoglobulins"/>
    <property type="match status" value="1"/>
</dbReference>
<evidence type="ECO:0000313" key="4">
    <source>
        <dbReference type="Proteomes" id="UP000002457"/>
    </source>
</evidence>
<dbReference type="GO" id="GO:0016485">
    <property type="term" value="P:protein processing"/>
    <property type="evidence" value="ECO:0007669"/>
    <property type="project" value="TreeGrafter"/>
</dbReference>
<evidence type="ECO:0000259" key="1">
    <source>
        <dbReference type="PROSITE" id="PS50093"/>
    </source>
</evidence>
<dbReference type="PANTHER" id="PTHR11532:SF57">
    <property type="entry name" value="CARBOXYPEPTIDASE D, B"/>
    <property type="match status" value="1"/>
</dbReference>
<feature type="domain" description="EF-hand" evidence="2">
    <location>
        <begin position="767"/>
        <end position="787"/>
    </location>
</feature>
<dbReference type="EMBL" id="CP001338">
    <property type="protein sequence ID" value="ACL17118.1"/>
    <property type="molecule type" value="Genomic_DNA"/>
</dbReference>
<dbReference type="InterPro" id="IPR050753">
    <property type="entry name" value="Peptidase_M14_domain"/>
</dbReference>
<dbReference type="Pfam" id="PF18911">
    <property type="entry name" value="PKD_4"/>
    <property type="match status" value="1"/>
</dbReference>
<dbReference type="CDD" id="cd14254">
    <property type="entry name" value="Dockerin_II"/>
    <property type="match status" value="1"/>
</dbReference>
<dbReference type="InterPro" id="IPR035986">
    <property type="entry name" value="PKD_dom_sf"/>
</dbReference>
<dbReference type="eggNOG" id="arCOG03611">
    <property type="taxonomic scope" value="Archaea"/>
</dbReference>
<dbReference type="RefSeq" id="WP_012618437.1">
    <property type="nucleotide sequence ID" value="NC_011832.1"/>
</dbReference>
<dbReference type="SUPFAM" id="SSF49299">
    <property type="entry name" value="PKD domain"/>
    <property type="match status" value="1"/>
</dbReference>
<dbReference type="Proteomes" id="UP000002457">
    <property type="component" value="Chromosome"/>
</dbReference>
<protein>
    <submittedName>
        <fullName evidence="3">PKD domain containing protein</fullName>
    </submittedName>
</protein>
<dbReference type="InterPro" id="IPR018247">
    <property type="entry name" value="EF_Hand_1_Ca_BS"/>
</dbReference>
<accession>B8GK47</accession>
<dbReference type="PROSITE" id="PS00018">
    <property type="entry name" value="EF_HAND_1"/>
    <property type="match status" value="1"/>
</dbReference>
<dbReference type="SUPFAM" id="SSF63446">
    <property type="entry name" value="Type I dockerin domain"/>
    <property type="match status" value="1"/>
</dbReference>
<dbReference type="GO" id="GO:0005615">
    <property type="term" value="C:extracellular space"/>
    <property type="evidence" value="ECO:0007669"/>
    <property type="project" value="TreeGrafter"/>
</dbReference>
<dbReference type="PROSITE" id="PS50093">
    <property type="entry name" value="PKD"/>
    <property type="match status" value="1"/>
</dbReference>
<dbReference type="Gene3D" id="1.10.1330.10">
    <property type="entry name" value="Dockerin domain"/>
    <property type="match status" value="1"/>
</dbReference>
<dbReference type="GeneID" id="7270358"/>
<dbReference type="eggNOG" id="arCOG02516">
    <property type="taxonomic scope" value="Archaea"/>
</dbReference>
<dbReference type="PROSITE" id="PS50222">
    <property type="entry name" value="EF_HAND_2"/>
    <property type="match status" value="1"/>
</dbReference>
<sequence precursor="true">MPDSKHTTLTFLILILLLAVVLLVAPAGAEPVQTNGTSSIGVDQTQELKDSAALPAPRHIFINVANDAGVKYNLDGAALGGPDNTYYIKADNGGLNELHITSDVNAPYGQVTTSGAQSGTFYVSNTGGRGSDDDIILLVSVKGPIPDDFSFHVKSSGYTWTPSTVMNANPTEYHYVTGVDETFTKSDLIYGPQTWKPGSGDLPLYYGQDINDASTAQYLMFIDLKAGNMKPATFPNDTLINNGALKIDYSFTNLNTFAAFNGYAWCLSTTQGQGITWTNQPFTDAASGYTVTGIPRPTTTATTTVPTSAQTTAITTVPTSAQTTVPTTGPTAVYTTVPTTRATTIATTVSTSVPTTPPVTPTPTVQPLVTNFTANVTAGQSPLPVQFNDTTTGAVQSYFWQFGDGGASFDQNPVHTYTTAGTYTVSLVASGSNGAQVKTIERYINVTVPATPTPTVTMAGQIPNHYHNYLHVANDEGPRFDSYNNGTYYQGQDNGGLNAVWLTQNLSTVQGQKITTSNKSGTFYMMDTGGRGWEDDGLVMLAVNGTIPDDFKVHIRTSGYTWTPISKNLRPTIDQITYVDGALDETFTKDDLIYGPQLWRPAGAANYPIYDGQNMTDTNNTFRIMFIDLRAGVIGSNTTAGSPPLQNNGGIRVDYSFENLTTFAAFDIYGYCKDSNAGEGISWTNAVNTFSQISHGQASIGSGLCVIGVPSSTAPITIPSATHPPTDPNGDGLYEDLNGDGAADFNDVVLFFNQMDWIADNEPVTTFDFNKNGSIDFDDVVLLFNML</sequence>
<dbReference type="PANTHER" id="PTHR11532">
    <property type="entry name" value="PROTEASE M14 CARBOXYPEPTIDASE"/>
    <property type="match status" value="1"/>
</dbReference>
<dbReference type="GO" id="GO:0006518">
    <property type="term" value="P:peptide metabolic process"/>
    <property type="evidence" value="ECO:0007669"/>
    <property type="project" value="TreeGrafter"/>
</dbReference>
<name>B8GK47_METPE</name>
<dbReference type="GO" id="GO:0004181">
    <property type="term" value="F:metallocarboxypeptidase activity"/>
    <property type="evidence" value="ECO:0007669"/>
    <property type="project" value="TreeGrafter"/>
</dbReference>
<dbReference type="SMART" id="SM00089">
    <property type="entry name" value="PKD"/>
    <property type="match status" value="1"/>
</dbReference>
<reference evidence="3 4" key="1">
    <citation type="journal article" date="2015" name="Genome Announc.">
        <title>Complete Genome Sequence of Methanosphaerula palustris E1-9CT, a Hydrogenotrophic Methanogen Isolated from a Minerotrophic Fen Peatland.</title>
        <authorList>
            <person name="Cadillo-Quiroz H."/>
            <person name="Browne P."/>
            <person name="Kyrpides N."/>
            <person name="Woyke T."/>
            <person name="Goodwin L."/>
            <person name="Detter C."/>
            <person name="Yavitt J.B."/>
            <person name="Zinder S.H."/>
        </authorList>
    </citation>
    <scope>NUCLEOTIDE SEQUENCE [LARGE SCALE GENOMIC DNA]</scope>
    <source>
        <strain evidence="4">ATCC BAA-1556 / DSM 19958 / E1-9c</strain>
    </source>
</reference>
<dbReference type="InterPro" id="IPR002048">
    <property type="entry name" value="EF_hand_dom"/>
</dbReference>
<organism evidence="3 4">
    <name type="scientific">Methanosphaerula palustris (strain ATCC BAA-1556 / DSM 19958 / E1-9c)</name>
    <dbReference type="NCBI Taxonomy" id="521011"/>
    <lineage>
        <taxon>Archaea</taxon>
        <taxon>Methanobacteriati</taxon>
        <taxon>Methanobacteriota</taxon>
        <taxon>Stenosarchaea group</taxon>
        <taxon>Methanomicrobia</taxon>
        <taxon>Methanomicrobiales</taxon>
        <taxon>Methanoregulaceae</taxon>
        <taxon>Methanosphaerula</taxon>
    </lineage>
</organism>
<evidence type="ECO:0000259" key="2">
    <source>
        <dbReference type="PROSITE" id="PS50222"/>
    </source>
</evidence>
<dbReference type="FunFam" id="2.60.40.10:FF:000270">
    <property type="entry name" value="Cell surface protein"/>
    <property type="match status" value="1"/>
</dbReference>
<dbReference type="KEGG" id="mpl:Mpal_1812"/>
<dbReference type="AlphaFoldDB" id="B8GK47"/>
<dbReference type="InterPro" id="IPR036439">
    <property type="entry name" value="Dockerin_dom_sf"/>
</dbReference>
<dbReference type="CDD" id="cd00146">
    <property type="entry name" value="PKD"/>
    <property type="match status" value="1"/>
</dbReference>
<proteinExistence type="predicted"/>
<dbReference type="InterPro" id="IPR013783">
    <property type="entry name" value="Ig-like_fold"/>
</dbReference>
<evidence type="ECO:0000313" key="3">
    <source>
        <dbReference type="EMBL" id="ACL17118.1"/>
    </source>
</evidence>
<gene>
    <name evidence="3" type="ordered locus">Mpal_1812</name>
</gene>
<dbReference type="GO" id="GO:0005509">
    <property type="term" value="F:calcium ion binding"/>
    <property type="evidence" value="ECO:0007669"/>
    <property type="project" value="InterPro"/>
</dbReference>
<dbReference type="HOGENOM" id="CLU_394637_0_0_2"/>
<dbReference type="InterPro" id="IPR000601">
    <property type="entry name" value="PKD_dom"/>
</dbReference>
<keyword evidence="4" id="KW-1185">Reference proteome</keyword>
<feature type="domain" description="PKD" evidence="1">
    <location>
        <begin position="368"/>
        <end position="451"/>
    </location>
</feature>
<dbReference type="InterPro" id="IPR022409">
    <property type="entry name" value="PKD/Chitinase_dom"/>
</dbReference>
<dbReference type="GO" id="GO:0000272">
    <property type="term" value="P:polysaccharide catabolic process"/>
    <property type="evidence" value="ECO:0007669"/>
    <property type="project" value="InterPro"/>
</dbReference>
<dbReference type="OrthoDB" id="112349at2157"/>